<dbReference type="OrthoDB" id="9770681at2"/>
<dbReference type="InterPro" id="IPR036250">
    <property type="entry name" value="AcylCo_DH-like_C"/>
</dbReference>
<evidence type="ECO:0000256" key="3">
    <source>
        <dbReference type="ARBA" id="ARBA00022630"/>
    </source>
</evidence>
<keyword evidence="10" id="KW-1185">Reference proteome</keyword>
<evidence type="ECO:0000259" key="8">
    <source>
        <dbReference type="Pfam" id="PF02771"/>
    </source>
</evidence>
<dbReference type="InterPro" id="IPR006091">
    <property type="entry name" value="Acyl-CoA_Oxase/DH_mid-dom"/>
</dbReference>
<name>A0A2R3QEK7_9BURK</name>
<organism evidence="9 10">
    <name type="scientific">Melaminivora suipulveris</name>
    <dbReference type="NCBI Taxonomy" id="2109913"/>
    <lineage>
        <taxon>Bacteria</taxon>
        <taxon>Pseudomonadati</taxon>
        <taxon>Pseudomonadota</taxon>
        <taxon>Betaproteobacteria</taxon>
        <taxon>Burkholderiales</taxon>
        <taxon>Comamonadaceae</taxon>
        <taxon>Melaminivora</taxon>
    </lineage>
</organism>
<reference evidence="9 10" key="1">
    <citation type="submission" date="2018-03" db="EMBL/GenBank/DDBJ databases">
        <title>Genome sequencing of Melaminivora sp.</title>
        <authorList>
            <person name="Kim S.-J."/>
            <person name="Heo J."/>
            <person name="Ahn J.-H."/>
            <person name="Kwon S.-W."/>
        </authorList>
    </citation>
    <scope>NUCLEOTIDE SEQUENCE [LARGE SCALE GENOMIC DNA]</scope>
    <source>
        <strain evidence="9 10">SC2-9</strain>
    </source>
</reference>
<feature type="domain" description="Acyl-CoA dehydrogenase/oxidase C-terminal" evidence="6">
    <location>
        <begin position="239"/>
        <end position="390"/>
    </location>
</feature>
<dbReference type="FunFam" id="2.40.110.10:FF:000002">
    <property type="entry name" value="Acyl-CoA dehydrogenase fadE12"/>
    <property type="match status" value="1"/>
</dbReference>
<evidence type="ECO:0000256" key="5">
    <source>
        <dbReference type="ARBA" id="ARBA00023002"/>
    </source>
</evidence>
<dbReference type="GO" id="GO:0050660">
    <property type="term" value="F:flavin adenine dinucleotide binding"/>
    <property type="evidence" value="ECO:0007669"/>
    <property type="project" value="InterPro"/>
</dbReference>
<dbReference type="InterPro" id="IPR046373">
    <property type="entry name" value="Acyl-CoA_Oxase/DH_mid-dom_sf"/>
</dbReference>
<dbReference type="InterPro" id="IPR013786">
    <property type="entry name" value="AcylCoA_DH/ox_N"/>
</dbReference>
<dbReference type="GO" id="GO:0033539">
    <property type="term" value="P:fatty acid beta-oxidation using acyl-CoA dehydrogenase"/>
    <property type="evidence" value="ECO:0007669"/>
    <property type="project" value="TreeGrafter"/>
</dbReference>
<evidence type="ECO:0000259" key="6">
    <source>
        <dbReference type="Pfam" id="PF00441"/>
    </source>
</evidence>
<feature type="domain" description="Acyl-CoA oxidase/dehydrogenase middle" evidence="7">
    <location>
        <begin position="131"/>
        <end position="227"/>
    </location>
</feature>
<gene>
    <name evidence="9" type="ORF">C6568_13660</name>
</gene>
<keyword evidence="4" id="KW-0274">FAD</keyword>
<dbReference type="Pfam" id="PF02771">
    <property type="entry name" value="Acyl-CoA_dh_N"/>
    <property type="match status" value="1"/>
</dbReference>
<evidence type="ECO:0000313" key="9">
    <source>
        <dbReference type="EMBL" id="AVO50180.1"/>
    </source>
</evidence>
<dbReference type="InterPro" id="IPR009075">
    <property type="entry name" value="AcylCo_DH/oxidase_C"/>
</dbReference>
<evidence type="ECO:0000313" key="10">
    <source>
        <dbReference type="Proteomes" id="UP000237925"/>
    </source>
</evidence>
<dbReference type="Gene3D" id="1.20.140.10">
    <property type="entry name" value="Butyryl-CoA Dehydrogenase, subunit A, domain 3"/>
    <property type="match status" value="1"/>
</dbReference>
<dbReference type="Pfam" id="PF00441">
    <property type="entry name" value="Acyl-CoA_dh_1"/>
    <property type="match status" value="1"/>
</dbReference>
<dbReference type="InterPro" id="IPR050741">
    <property type="entry name" value="Acyl-CoA_dehydrogenase"/>
</dbReference>
<dbReference type="GO" id="GO:0003995">
    <property type="term" value="F:acyl-CoA dehydrogenase activity"/>
    <property type="evidence" value="ECO:0007669"/>
    <property type="project" value="TreeGrafter"/>
</dbReference>
<comment type="cofactor">
    <cofactor evidence="1">
        <name>FAD</name>
        <dbReference type="ChEBI" id="CHEBI:57692"/>
    </cofactor>
</comment>
<evidence type="ECO:0000256" key="4">
    <source>
        <dbReference type="ARBA" id="ARBA00022827"/>
    </source>
</evidence>
<dbReference type="InterPro" id="IPR037069">
    <property type="entry name" value="AcylCoA_DH/ox_N_sf"/>
</dbReference>
<sequence>MNPPASAQTPHIDRAEREALTDTIARFARSEIAPHADAWDTAGEFPRDLYRRAAELGLLGLGYPEEYGGTPVSYTLRVPLWRALSRYGTSGGVLASLFSHNIGLPPVVNFAADAVRAEVIPPVLAGEQIAALAITEPGGGSDVARLATTARRDGDDYVINGEKVFITSGMRADWITAAVRTGDPGTRGSGGISMLLIPGSSAGLSRSPLAKMGWLCSDTAHLRFDNVRVPARYLLGEEGQGFRIIMGNFNGERFGLAASSLGFAEACFDEALAWARQRKTFGRALVEHQVIRHKLADMQMRIQSTAAWLDVLAARADAGDTGSEWIAQVCLLKNHATQTMQFCADQAVQILGGMGFMRGTVSERIYREVKVMMIGGGAEEIMKDLAARQLGL</sequence>
<dbReference type="Proteomes" id="UP000237925">
    <property type="component" value="Chromosome"/>
</dbReference>
<dbReference type="EMBL" id="CP027667">
    <property type="protein sequence ID" value="AVO50180.1"/>
    <property type="molecule type" value="Genomic_DNA"/>
</dbReference>
<dbReference type="SUPFAM" id="SSF56645">
    <property type="entry name" value="Acyl-CoA dehydrogenase NM domain-like"/>
    <property type="match status" value="1"/>
</dbReference>
<protein>
    <submittedName>
        <fullName evidence="9">Acyl-CoA dehydrogenase</fullName>
    </submittedName>
</protein>
<keyword evidence="5" id="KW-0560">Oxidoreductase</keyword>
<evidence type="ECO:0000259" key="7">
    <source>
        <dbReference type="Pfam" id="PF02770"/>
    </source>
</evidence>
<dbReference type="RefSeq" id="WP_106684631.1">
    <property type="nucleotide sequence ID" value="NZ_CP027667.1"/>
</dbReference>
<keyword evidence="3" id="KW-0285">Flavoprotein</keyword>
<dbReference type="Gene3D" id="1.10.540.10">
    <property type="entry name" value="Acyl-CoA dehydrogenase/oxidase, N-terminal domain"/>
    <property type="match status" value="1"/>
</dbReference>
<evidence type="ECO:0000256" key="2">
    <source>
        <dbReference type="ARBA" id="ARBA00009347"/>
    </source>
</evidence>
<dbReference type="AlphaFoldDB" id="A0A2R3QEK7"/>
<accession>A0A2R3QEK7</accession>
<dbReference type="PANTHER" id="PTHR48083:SF28">
    <property type="entry name" value="ACYL-COA DEHYDROGENASE FAMILY PROTEIN (AFU_ORTHOLOGUE AFUA_6G10880)-RELATED"/>
    <property type="match status" value="1"/>
</dbReference>
<dbReference type="SUPFAM" id="SSF47203">
    <property type="entry name" value="Acyl-CoA dehydrogenase C-terminal domain-like"/>
    <property type="match status" value="1"/>
</dbReference>
<proteinExistence type="inferred from homology"/>
<dbReference type="Pfam" id="PF02770">
    <property type="entry name" value="Acyl-CoA_dh_M"/>
    <property type="match status" value="1"/>
</dbReference>
<dbReference type="KEGG" id="mela:C6568_13660"/>
<dbReference type="PIRSF" id="PIRSF016578">
    <property type="entry name" value="HsaA"/>
    <property type="match status" value="1"/>
</dbReference>
<dbReference type="InterPro" id="IPR009100">
    <property type="entry name" value="AcylCoA_DH/oxidase_NM_dom_sf"/>
</dbReference>
<feature type="domain" description="Acyl-CoA dehydrogenase/oxidase N-terminal" evidence="8">
    <location>
        <begin position="15"/>
        <end position="127"/>
    </location>
</feature>
<dbReference type="Gene3D" id="2.40.110.10">
    <property type="entry name" value="Butyryl-CoA Dehydrogenase, subunit A, domain 2"/>
    <property type="match status" value="1"/>
</dbReference>
<dbReference type="GO" id="GO:0005737">
    <property type="term" value="C:cytoplasm"/>
    <property type="evidence" value="ECO:0007669"/>
    <property type="project" value="TreeGrafter"/>
</dbReference>
<evidence type="ECO:0000256" key="1">
    <source>
        <dbReference type="ARBA" id="ARBA00001974"/>
    </source>
</evidence>
<comment type="similarity">
    <text evidence="2">Belongs to the acyl-CoA dehydrogenase family.</text>
</comment>
<dbReference type="PANTHER" id="PTHR48083">
    <property type="entry name" value="MEDIUM-CHAIN SPECIFIC ACYL-COA DEHYDROGENASE, MITOCHONDRIAL-RELATED"/>
    <property type="match status" value="1"/>
</dbReference>